<accession>A0AAD5S5A1</accession>
<reference evidence="2" key="1">
    <citation type="submission" date="2020-05" db="EMBL/GenBank/DDBJ databases">
        <title>Phylogenomic resolution of chytrid fungi.</title>
        <authorList>
            <person name="Stajich J.E."/>
            <person name="Amses K."/>
            <person name="Simmons R."/>
            <person name="Seto K."/>
            <person name="Myers J."/>
            <person name="Bonds A."/>
            <person name="Quandt C.A."/>
            <person name="Barry K."/>
            <person name="Liu P."/>
            <person name="Grigoriev I."/>
            <person name="Longcore J.E."/>
            <person name="James T.Y."/>
        </authorList>
    </citation>
    <scope>NUCLEOTIDE SEQUENCE</scope>
    <source>
        <strain evidence="2">JEL0318</strain>
    </source>
</reference>
<feature type="compositionally biased region" description="Low complexity" evidence="1">
    <location>
        <begin position="28"/>
        <end position="50"/>
    </location>
</feature>
<dbReference type="EMBL" id="JADGJD010001119">
    <property type="protein sequence ID" value="KAJ3046663.1"/>
    <property type="molecule type" value="Genomic_DNA"/>
</dbReference>
<dbReference type="Proteomes" id="UP001212841">
    <property type="component" value="Unassembled WGS sequence"/>
</dbReference>
<evidence type="ECO:0000313" key="3">
    <source>
        <dbReference type="Proteomes" id="UP001212841"/>
    </source>
</evidence>
<gene>
    <name evidence="2" type="ORF">HK097_000647</name>
</gene>
<evidence type="ECO:0000256" key="1">
    <source>
        <dbReference type="SAM" id="MobiDB-lite"/>
    </source>
</evidence>
<keyword evidence="3" id="KW-1185">Reference proteome</keyword>
<feature type="region of interest" description="Disordered" evidence="1">
    <location>
        <begin position="18"/>
        <end position="86"/>
    </location>
</feature>
<dbReference type="AlphaFoldDB" id="A0AAD5S5A1"/>
<name>A0AAD5S5A1_9FUNG</name>
<comment type="caution">
    <text evidence="2">The sequence shown here is derived from an EMBL/GenBank/DDBJ whole genome shotgun (WGS) entry which is preliminary data.</text>
</comment>
<evidence type="ECO:0000313" key="2">
    <source>
        <dbReference type="EMBL" id="KAJ3046663.1"/>
    </source>
</evidence>
<protein>
    <submittedName>
        <fullName evidence="2">Uncharacterized protein</fullName>
    </submittedName>
</protein>
<organism evidence="2 3">
    <name type="scientific">Rhizophlyctis rosea</name>
    <dbReference type="NCBI Taxonomy" id="64517"/>
    <lineage>
        <taxon>Eukaryota</taxon>
        <taxon>Fungi</taxon>
        <taxon>Fungi incertae sedis</taxon>
        <taxon>Chytridiomycota</taxon>
        <taxon>Chytridiomycota incertae sedis</taxon>
        <taxon>Chytridiomycetes</taxon>
        <taxon>Rhizophlyctidales</taxon>
        <taxon>Rhizophlyctidaceae</taxon>
        <taxon>Rhizophlyctis</taxon>
    </lineage>
</organism>
<sequence length="133" mass="14575">MTLDPHKRPRVQIAFQILEETPLPNYDGTTPPRTSISSSSSTSTDGFGSPYIEGLPITATDTLHPFDSNNENLAPPKAADAGEDGNSFLVSRAPTVSIHPLTDAKENAQKSFASKLREMVEKMKDLMKEVFHF</sequence>
<proteinExistence type="predicted"/>